<dbReference type="EMBL" id="CP000663">
    <property type="protein sequence ID" value="ABP72902.1"/>
    <property type="molecule type" value="Genomic_DNA"/>
</dbReference>
<protein>
    <recommendedName>
        <fullName evidence="4">Serine protease</fullName>
    </recommendedName>
</protein>
<feature type="region of interest" description="Disordered" evidence="1">
    <location>
        <begin position="590"/>
        <end position="629"/>
    </location>
</feature>
<feature type="region of interest" description="Disordered" evidence="1">
    <location>
        <begin position="316"/>
        <end position="346"/>
    </location>
</feature>
<evidence type="ECO:0000313" key="3">
    <source>
        <dbReference type="EMBL" id="ABP72902.1"/>
    </source>
</evidence>
<keyword evidence="3" id="KW-0614">Plasmid</keyword>
<dbReference type="HOGENOM" id="CLU_439879_0_0_5"/>
<feature type="region of interest" description="Disordered" evidence="1">
    <location>
        <begin position="166"/>
        <end position="187"/>
    </location>
</feature>
<organism evidence="3">
    <name type="scientific">Cereibacter sphaeroides (strain ATCC 17025 / ATH 2.4.3)</name>
    <name type="common">Rhodobacter sphaeroides</name>
    <dbReference type="NCBI Taxonomy" id="349102"/>
    <lineage>
        <taxon>Bacteria</taxon>
        <taxon>Pseudomonadati</taxon>
        <taxon>Pseudomonadota</taxon>
        <taxon>Alphaproteobacteria</taxon>
        <taxon>Rhodobacterales</taxon>
        <taxon>Paracoccaceae</taxon>
        <taxon>Cereibacter</taxon>
    </lineage>
</organism>
<keyword evidence="2" id="KW-0472">Membrane</keyword>
<dbReference type="InterPro" id="IPR009003">
    <property type="entry name" value="Peptidase_S1_PA"/>
</dbReference>
<dbReference type="InterPro" id="IPR043504">
    <property type="entry name" value="Peptidase_S1_PA_chymotrypsin"/>
</dbReference>
<proteinExistence type="predicted"/>
<dbReference type="PANTHER" id="PTHR43019:SF23">
    <property type="entry name" value="PROTEASE DO-LIKE 5, CHLOROPLASTIC"/>
    <property type="match status" value="1"/>
</dbReference>
<keyword evidence="2" id="KW-1133">Transmembrane helix</keyword>
<dbReference type="AlphaFoldDB" id="A4WZT8"/>
<gene>
    <name evidence="3" type="ordered locus">Rsph17025_4050</name>
</gene>
<reference evidence="3" key="1">
    <citation type="submission" date="2007-04" db="EMBL/GenBank/DDBJ databases">
        <title>Complete sequence of plasmid pRSPA02 of Rhodobacter sphaeroides ATCC 17025.</title>
        <authorList>
            <consortium name="US DOE Joint Genome Institute"/>
            <person name="Copeland A."/>
            <person name="Lucas S."/>
            <person name="Lapidus A."/>
            <person name="Barry K."/>
            <person name="Detter J.C."/>
            <person name="Glavina del Rio T."/>
            <person name="Hammon N."/>
            <person name="Israni S."/>
            <person name="Dalin E."/>
            <person name="Tice H."/>
            <person name="Pitluck S."/>
            <person name="Chertkov O."/>
            <person name="Brettin T."/>
            <person name="Bruce D."/>
            <person name="Han C."/>
            <person name="Schmutz J."/>
            <person name="Larimer F."/>
            <person name="Land M."/>
            <person name="Hauser L."/>
            <person name="Kyrpides N."/>
            <person name="Kim E."/>
            <person name="Richardson P."/>
            <person name="Mackenzie C."/>
            <person name="Choudhary M."/>
            <person name="Donohue T.J."/>
            <person name="Kaplan S."/>
        </authorList>
    </citation>
    <scope>NUCLEOTIDE SEQUENCE [LARGE SCALE GENOMIC DNA]</scope>
    <source>
        <strain evidence="3">ATCC 17025</strain>
        <plasmid evidence="3">pRSPA02</plasmid>
    </source>
</reference>
<sequence>MADHFLTKSQIDLSQCLPWGGGLALEAHGALRAALAARISQRAADLFAEPLINRGNDAAPASISWYSAHAGEGRPLSELDEAEQARVAAQLSDLLRPVRELLADSEDGTLIGAALHLAGSARGDVWVVDGQPVLINWGMLPAGAERSQASRSAHYNRTLGRFLPLSKAPPLTEDERRQRADAAGPSPLAGAAVGAGAGIGAAAAGGDAPPPEPPAPVPPPDEAPPPRRLRAWEWAPLLVLLLLVGGAVIWLLIPGNRLFPPRMAAVVEDARAAEIAAEINAALEARRAALQAALDGAQCRADGTLIMPGGRTIEGLLPPVPGSPADRPGQRAEADPTPVLPPDPARVQVPDLDPGDPGSTAVADASLLEVIESRTVMVVARGPDGVATGSGFFVAPDLVMTNFHVVSGAASHSIFVTNRSLGTLRPTQLLRADGPFEPTGSDFALLRVPGVSARHFTLLRPAGSLKLQSVIAAGYPGDVLATDTAFAALTSGDISAVPDLTVTDGTVNTEQAVSAAIRAVVHSAPISQGNSGGPLVDMCGRVVGMNTFVRQGALRNLNFALSAPDVIGFLRAAGASPSITGTDCRPEVLRPGVPAEQVTPVEAGPEPGAAPGGDAPRLPDFGALPPRAD</sequence>
<dbReference type="KEGG" id="rsq:Rsph17025_4050"/>
<keyword evidence="2" id="KW-0812">Transmembrane</keyword>
<feature type="transmembrane region" description="Helical" evidence="2">
    <location>
        <begin position="234"/>
        <end position="253"/>
    </location>
</feature>
<evidence type="ECO:0000256" key="1">
    <source>
        <dbReference type="SAM" id="MobiDB-lite"/>
    </source>
</evidence>
<dbReference type="SUPFAM" id="SSF50494">
    <property type="entry name" value="Trypsin-like serine proteases"/>
    <property type="match status" value="1"/>
</dbReference>
<name>A4WZT8_CERS5</name>
<geneLocation type="plasmid" evidence="3">
    <name>pRSPA02</name>
</geneLocation>
<evidence type="ECO:0008006" key="4">
    <source>
        <dbReference type="Google" id="ProtNLM"/>
    </source>
</evidence>
<dbReference type="Gene3D" id="2.40.10.10">
    <property type="entry name" value="Trypsin-like serine proteases"/>
    <property type="match status" value="2"/>
</dbReference>
<accession>A4WZT8</accession>
<evidence type="ECO:0000256" key="2">
    <source>
        <dbReference type="SAM" id="Phobius"/>
    </source>
</evidence>
<dbReference type="PANTHER" id="PTHR43019">
    <property type="entry name" value="SERINE ENDOPROTEASE DEGS"/>
    <property type="match status" value="1"/>
</dbReference>
<feature type="region of interest" description="Disordered" evidence="1">
    <location>
        <begin position="200"/>
        <end position="225"/>
    </location>
</feature>
<dbReference type="BioCyc" id="RSPH349102:G1G8M-4178-MONOMER"/>
<feature type="compositionally biased region" description="Pro residues" evidence="1">
    <location>
        <begin position="208"/>
        <end position="223"/>
    </location>
</feature>
<feature type="compositionally biased region" description="Low complexity" evidence="1">
    <location>
        <begin position="602"/>
        <end position="616"/>
    </location>
</feature>
<dbReference type="Pfam" id="PF13365">
    <property type="entry name" value="Trypsin_2"/>
    <property type="match status" value="1"/>
</dbReference>